<dbReference type="PANTHER" id="PTHR15678">
    <property type="entry name" value="ANTIGEN MLAA-22-RELATED"/>
    <property type="match status" value="1"/>
</dbReference>
<dbReference type="SMART" id="SM01214">
    <property type="entry name" value="Fmp27_GFWDK"/>
    <property type="match status" value="1"/>
</dbReference>
<proteinExistence type="predicted"/>
<accession>A0ABN7SH36</accession>
<dbReference type="EMBL" id="OU015569">
    <property type="protein sequence ID" value="CAG5099900.1"/>
    <property type="molecule type" value="Genomic_DNA"/>
</dbReference>
<feature type="coiled-coil region" evidence="1">
    <location>
        <begin position="961"/>
        <end position="1002"/>
    </location>
</feature>
<keyword evidence="1" id="KW-0175">Coiled coil</keyword>
<reference evidence="3 4" key="1">
    <citation type="submission" date="2021-04" db="EMBL/GenBank/DDBJ databases">
        <authorList>
            <person name="Bliznina A."/>
        </authorList>
    </citation>
    <scope>NUCLEOTIDE SEQUENCE [LARGE SCALE GENOMIC DNA]</scope>
</reference>
<organism evidence="3 4">
    <name type="scientific">Oikopleura dioica</name>
    <name type="common">Tunicate</name>
    <dbReference type="NCBI Taxonomy" id="34765"/>
    <lineage>
        <taxon>Eukaryota</taxon>
        <taxon>Metazoa</taxon>
        <taxon>Chordata</taxon>
        <taxon>Tunicata</taxon>
        <taxon>Appendicularia</taxon>
        <taxon>Copelata</taxon>
        <taxon>Oikopleuridae</taxon>
        <taxon>Oikopleura</taxon>
    </lineage>
</organism>
<protein>
    <submittedName>
        <fullName evidence="3">Oidioi.mRNA.OKI2018_I69.XSR.g16741.t1.cds</fullName>
    </submittedName>
</protein>
<dbReference type="Proteomes" id="UP001158576">
    <property type="component" value="Chromosome XSR"/>
</dbReference>
<evidence type="ECO:0000259" key="2">
    <source>
        <dbReference type="SMART" id="SM01214"/>
    </source>
</evidence>
<name>A0ABN7SH36_OIKDI</name>
<evidence type="ECO:0000256" key="1">
    <source>
        <dbReference type="SAM" id="Coils"/>
    </source>
</evidence>
<dbReference type="InterPro" id="IPR045167">
    <property type="entry name" value="Hobbit"/>
</dbReference>
<gene>
    <name evidence="3" type="ORF">OKIOD_LOCUS8299</name>
</gene>
<dbReference type="Pfam" id="PF10344">
    <property type="entry name" value="Hobbit"/>
    <property type="match status" value="1"/>
</dbReference>
<sequence>MEDFSSGAVLVLIFAIVYLNCEFELAYYNFTFFSTYLSVNAVEFTVTFPNSPPISNGFACEKIKANISSIQIHWFCVFRRLLYKRPISLKIGDVNTVFDLYRQAESPVPSFVPQSSSSYASRSSSQDFFIKNFFLQSLQCSSFTSRFDIFNPGYRLSECAITFSVLQTEFAISVREKLNHLFTTLSTPEISLSINYPKGQILRVYCPLLINYTLPLQMPCVNEEPEFLEIVFSKFNIEAEIKALGVIRSFIKKAPLGGTSPEHFSSSTQLIHSSKTAQKLLKLTNMPRAELRIHNFCAEINSEREMKTLELSCSEVSIMKTLKEVELVEVDNARANRAGSRRKPFRTSWSIESMAACERTSLLFELKETSLRSHDIEAPLIEANHLRCNVEVENGRVQPMRIIFVVQSSQLTLFLNLDEAFLWYKLAKAGLEWTPGPSGLRPFGSKESLEMFKLQRHRKTKSEPGIKNPYAKRALVIEYFLSAKINNAKCSIESHQSKALLTFRSLSILNHKHSDSQGIIFNIDKLQSFTESVLGKGPPAFESGTHHWGTLIGIEQVRLGNSLEFETGRDLNQTICHNDVKVYGFTMEVSNEIAENLTQLIRTVTNFVENHFQDTSPDRVRNSRISSVLKVDSRYADVNVRDVTIYVRSSQCPELVLFRLDTLQADRNLKALKIKISGVAFGLTQFIGSKVECLPSDSIDDKFFEIKECLATFELSDYALEKLSVEFPAGHVTVLKWSPRVHILFHESVVEIINHLRNAVMSTPPSTPNSSFTNGPGLSGSEGKERLNLLKYISANLRDFHLIFNLDTGQKMELRLVNFGCVCNKLSEIRFSSSSMIFDFDDHSKLINIEELKVTYKEKDDNLDALRKDREAYFKLKPKTLSNRVLFIESSLLHLHFPFNYMFTTTFEHCIATFKMIKKLYKPNSEPFSSTKLPPDLVFRVKKWLWTVEDDPFEIKLRSVYDFHSQEVIDQQKRLKILEDRIKQMEAEESVLRGLLDKLLEKNIDIYLARIRKMKAEEKWIKYKNLFSWTVTDFDLTVLADKSMNGYEPLKELLLLIDQDLQDETVAAFEYSTMWGRVIELKASNWRVQLRDFPTDLVKAENFSWTGTLCGAEQHGTEEHNWKRFTIDPGQPWSSREVMRNLAPLKFFHDIEMNYDLLELGWGPCLEAAWGEFQHAFDRITSGPPDNSPALPWWDKQRLKYRGKIVLKANRSEWHHLSSKSPYAHEERLCWQWD</sequence>
<feature type="domain" description="FMP27/BLTP2/Hobbit GFWDK motif-containing RBG unit" evidence="2">
    <location>
        <begin position="1092"/>
        <end position="1225"/>
    </location>
</feature>
<evidence type="ECO:0000313" key="4">
    <source>
        <dbReference type="Proteomes" id="UP001158576"/>
    </source>
</evidence>
<dbReference type="InterPro" id="IPR019441">
    <property type="entry name" value="FMP27/BLTP2/Hobbit_GFWDK_RBG"/>
</dbReference>
<evidence type="ECO:0000313" key="3">
    <source>
        <dbReference type="EMBL" id="CAG5099900.1"/>
    </source>
</evidence>
<keyword evidence="4" id="KW-1185">Reference proteome</keyword>
<dbReference type="PANTHER" id="PTHR15678:SF6">
    <property type="entry name" value="BRIDGE-LIKE LIPID TRANSFER PROTEIN FAMILY MEMBER 2"/>
    <property type="match status" value="1"/>
</dbReference>